<proteinExistence type="predicted"/>
<keyword evidence="1" id="KW-0472">Membrane</keyword>
<feature type="transmembrane region" description="Helical" evidence="1">
    <location>
        <begin position="21"/>
        <end position="39"/>
    </location>
</feature>
<evidence type="ECO:0000313" key="3">
    <source>
        <dbReference type="Proteomes" id="UP001296104"/>
    </source>
</evidence>
<dbReference type="EMBL" id="CAVMBE010000111">
    <property type="protein sequence ID" value="CAK4034310.1"/>
    <property type="molecule type" value="Genomic_DNA"/>
</dbReference>
<accession>A0AAI8Z8B5</accession>
<evidence type="ECO:0008006" key="4">
    <source>
        <dbReference type="Google" id="ProtNLM"/>
    </source>
</evidence>
<comment type="caution">
    <text evidence="2">The sequence shown here is derived from an EMBL/GenBank/DDBJ whole genome shotgun (WGS) entry which is preliminary data.</text>
</comment>
<dbReference type="AlphaFoldDB" id="A0AAI8Z8B5"/>
<keyword evidence="1" id="KW-0812">Transmembrane</keyword>
<protein>
    <recommendedName>
        <fullName evidence="4">Outer spore wall protein RRT8</fullName>
    </recommendedName>
</protein>
<dbReference type="GO" id="GO:0005811">
    <property type="term" value="C:lipid droplet"/>
    <property type="evidence" value="ECO:0007669"/>
    <property type="project" value="TreeGrafter"/>
</dbReference>
<sequence length="290" mass="33537">MSNEAARRGGDKDRNGAIRRFARANFSPSFIYPFKGMWYFATHRFLHPLLRSRLVPLTLLSTCILAILFLTAYLPVVAFLALFHYKGSAWVNATFFILEVGSLIIQLMFEALLVDHTQVDIFDAVLVAEGYERLVKHRRDVSDDAEELDPYQRLAPREKGAQFAPFSVRQIVETVALLPLNFVPFVGVPLYLLLTGYRAGPLINWRYFQLKQFTKKQRNEFIKTKKRRWEYTWIGTVYMILELVPVFAMLFLLTLAAGNALWAIRVERELHEREDEPADSEDPPAYTDDP</sequence>
<feature type="transmembrane region" description="Helical" evidence="1">
    <location>
        <begin position="90"/>
        <end position="109"/>
    </location>
</feature>
<evidence type="ECO:0000313" key="2">
    <source>
        <dbReference type="EMBL" id="CAK4034310.1"/>
    </source>
</evidence>
<reference evidence="2" key="1">
    <citation type="submission" date="2023-11" db="EMBL/GenBank/DDBJ databases">
        <authorList>
            <person name="Alioto T."/>
            <person name="Alioto T."/>
            <person name="Gomez Garrido J."/>
        </authorList>
    </citation>
    <scope>NUCLEOTIDE SEQUENCE</scope>
</reference>
<name>A0AAI8Z8B5_9PEZI</name>
<feature type="transmembrane region" description="Helical" evidence="1">
    <location>
        <begin position="59"/>
        <end position="83"/>
    </location>
</feature>
<keyword evidence="1" id="KW-1133">Transmembrane helix</keyword>
<dbReference type="PANTHER" id="PTHR34292">
    <property type="entry name" value="OUTER SPORE WALL PROTEIN LDS1"/>
    <property type="match status" value="1"/>
</dbReference>
<organism evidence="2 3">
    <name type="scientific">Lecanosticta acicola</name>
    <dbReference type="NCBI Taxonomy" id="111012"/>
    <lineage>
        <taxon>Eukaryota</taxon>
        <taxon>Fungi</taxon>
        <taxon>Dikarya</taxon>
        <taxon>Ascomycota</taxon>
        <taxon>Pezizomycotina</taxon>
        <taxon>Dothideomycetes</taxon>
        <taxon>Dothideomycetidae</taxon>
        <taxon>Mycosphaerellales</taxon>
        <taxon>Mycosphaerellaceae</taxon>
        <taxon>Lecanosticta</taxon>
    </lineage>
</organism>
<dbReference type="PANTHER" id="PTHR34292:SF1">
    <property type="entry name" value="OUTER SPORE WALL PROTEIN RRT8"/>
    <property type="match status" value="1"/>
</dbReference>
<dbReference type="InterPro" id="IPR052786">
    <property type="entry name" value="Spore_wall_assembly"/>
</dbReference>
<gene>
    <name evidence="2" type="ORF">LECACI_7A009468</name>
</gene>
<evidence type="ECO:0000256" key="1">
    <source>
        <dbReference type="SAM" id="Phobius"/>
    </source>
</evidence>
<feature type="transmembrane region" description="Helical" evidence="1">
    <location>
        <begin position="229"/>
        <end position="253"/>
    </location>
</feature>
<dbReference type="GO" id="GO:0005619">
    <property type="term" value="C:ascospore wall"/>
    <property type="evidence" value="ECO:0007669"/>
    <property type="project" value="TreeGrafter"/>
</dbReference>
<keyword evidence="3" id="KW-1185">Reference proteome</keyword>
<dbReference type="GO" id="GO:0005628">
    <property type="term" value="C:prospore membrane"/>
    <property type="evidence" value="ECO:0007669"/>
    <property type="project" value="TreeGrafter"/>
</dbReference>
<dbReference type="Proteomes" id="UP001296104">
    <property type="component" value="Unassembled WGS sequence"/>
</dbReference>